<name>A0A067MMV2_BOTB1</name>
<evidence type="ECO:0000313" key="2">
    <source>
        <dbReference type="Proteomes" id="UP000027195"/>
    </source>
</evidence>
<evidence type="ECO:0000313" key="1">
    <source>
        <dbReference type="EMBL" id="KDQ16844.1"/>
    </source>
</evidence>
<organism evidence="1 2">
    <name type="scientific">Botryobasidium botryosum (strain FD-172 SS1)</name>
    <dbReference type="NCBI Taxonomy" id="930990"/>
    <lineage>
        <taxon>Eukaryota</taxon>
        <taxon>Fungi</taxon>
        <taxon>Dikarya</taxon>
        <taxon>Basidiomycota</taxon>
        <taxon>Agaricomycotina</taxon>
        <taxon>Agaricomycetes</taxon>
        <taxon>Cantharellales</taxon>
        <taxon>Botryobasidiaceae</taxon>
        <taxon>Botryobasidium</taxon>
    </lineage>
</organism>
<protein>
    <submittedName>
        <fullName evidence="1">Uncharacterized protein</fullName>
    </submittedName>
</protein>
<sequence>MSRPCPDEKFGAMMSVALTNESSITPTLDSRKSEYITSPAARAKVVKGVKTNSHKNAPSSSQDLV</sequence>
<gene>
    <name evidence="1" type="ORF">BOTBODRAFT_53905</name>
</gene>
<dbReference type="InParanoid" id="A0A067MMV2"/>
<keyword evidence="2" id="KW-1185">Reference proteome</keyword>
<dbReference type="AlphaFoldDB" id="A0A067MMV2"/>
<dbReference type="HOGENOM" id="CLU_2849373_0_0_1"/>
<dbReference type="Proteomes" id="UP000027195">
    <property type="component" value="Unassembled WGS sequence"/>
</dbReference>
<accession>A0A067MMV2</accession>
<dbReference type="EMBL" id="KL198026">
    <property type="protein sequence ID" value="KDQ16844.1"/>
    <property type="molecule type" value="Genomic_DNA"/>
</dbReference>
<reference evidence="2" key="1">
    <citation type="journal article" date="2014" name="Proc. Natl. Acad. Sci. U.S.A.">
        <title>Extensive sampling of basidiomycete genomes demonstrates inadequacy of the white-rot/brown-rot paradigm for wood decay fungi.</title>
        <authorList>
            <person name="Riley R."/>
            <person name="Salamov A.A."/>
            <person name="Brown D.W."/>
            <person name="Nagy L.G."/>
            <person name="Floudas D."/>
            <person name="Held B.W."/>
            <person name="Levasseur A."/>
            <person name="Lombard V."/>
            <person name="Morin E."/>
            <person name="Otillar R."/>
            <person name="Lindquist E.A."/>
            <person name="Sun H."/>
            <person name="LaButti K.M."/>
            <person name="Schmutz J."/>
            <person name="Jabbour D."/>
            <person name="Luo H."/>
            <person name="Baker S.E."/>
            <person name="Pisabarro A.G."/>
            <person name="Walton J.D."/>
            <person name="Blanchette R.A."/>
            <person name="Henrissat B."/>
            <person name="Martin F."/>
            <person name="Cullen D."/>
            <person name="Hibbett D.S."/>
            <person name="Grigoriev I.V."/>
        </authorList>
    </citation>
    <scope>NUCLEOTIDE SEQUENCE [LARGE SCALE GENOMIC DNA]</scope>
    <source>
        <strain evidence="2">FD-172 SS1</strain>
    </source>
</reference>
<proteinExistence type="predicted"/>